<evidence type="ECO:0000313" key="4">
    <source>
        <dbReference type="Proteomes" id="UP001275440"/>
    </source>
</evidence>
<dbReference type="EMBL" id="WBMO01000001">
    <property type="protein sequence ID" value="MDV2475387.1"/>
    <property type="molecule type" value="Genomic_DNA"/>
</dbReference>
<feature type="transmembrane region" description="Helical" evidence="2">
    <location>
        <begin position="25"/>
        <end position="48"/>
    </location>
</feature>
<organism evidence="3 4">
    <name type="scientific">Rhodococcus zopfii</name>
    <dbReference type="NCBI Taxonomy" id="43772"/>
    <lineage>
        <taxon>Bacteria</taxon>
        <taxon>Bacillati</taxon>
        <taxon>Actinomycetota</taxon>
        <taxon>Actinomycetes</taxon>
        <taxon>Mycobacteriales</taxon>
        <taxon>Nocardiaceae</taxon>
        <taxon>Rhodococcus</taxon>
    </lineage>
</organism>
<gene>
    <name evidence="3" type="ORF">F8M49_08140</name>
</gene>
<keyword evidence="2" id="KW-1133">Transmembrane helix</keyword>
<feature type="region of interest" description="Disordered" evidence="1">
    <location>
        <begin position="1"/>
        <end position="21"/>
    </location>
</feature>
<reference evidence="3 4" key="1">
    <citation type="submission" date="2019-10" db="EMBL/GenBank/DDBJ databases">
        <title>Draft Genome Assembly of Rhodococcus zopfii DSM44189.</title>
        <authorList>
            <person name="Sutton J.M."/>
            <person name="Akob D.M."/>
            <person name="Bushman T.J."/>
        </authorList>
    </citation>
    <scope>NUCLEOTIDE SEQUENCE [LARGE SCALE GENOMIC DNA]</scope>
    <source>
        <strain evidence="3 4">DSM 44189</strain>
    </source>
</reference>
<name>A0ABU3WNS1_9NOCA</name>
<dbReference type="Proteomes" id="UP001275440">
    <property type="component" value="Unassembled WGS sequence"/>
</dbReference>
<keyword evidence="4" id="KW-1185">Reference proteome</keyword>
<proteinExistence type="predicted"/>
<sequence length="243" mass="26063">MDSDVPEHGEPQPARHDPDPRTRTIWILGTAVVVLAGVLIVVLSLFLLRSRDADSEATSTPPAGGEATSAPTLPSTTDSAGEATRQSAPPPPTTSVPAEEDAPPERNRPEWPGPNFVGLTPSPEFPTSLPQWTMTRSWTVLPRYFDDSPWTEAPGPDYGAFPATMNGCDSSRFLVRWRAVNDTSRLVATYVDAVGTPGMQVTGNAGWMDLDQCHTPAFRLLGATDGSTLTDVTIAVQHYMPAP</sequence>
<evidence type="ECO:0000313" key="3">
    <source>
        <dbReference type="EMBL" id="MDV2475387.1"/>
    </source>
</evidence>
<feature type="compositionally biased region" description="Polar residues" evidence="1">
    <location>
        <begin position="69"/>
        <end position="79"/>
    </location>
</feature>
<feature type="region of interest" description="Disordered" evidence="1">
    <location>
        <begin position="55"/>
        <end position="129"/>
    </location>
</feature>
<evidence type="ECO:0000256" key="2">
    <source>
        <dbReference type="SAM" id="Phobius"/>
    </source>
</evidence>
<comment type="caution">
    <text evidence="3">The sequence shown here is derived from an EMBL/GenBank/DDBJ whole genome shotgun (WGS) entry which is preliminary data.</text>
</comment>
<keyword evidence="2" id="KW-0472">Membrane</keyword>
<keyword evidence="2" id="KW-0812">Transmembrane</keyword>
<evidence type="ECO:0000256" key="1">
    <source>
        <dbReference type="SAM" id="MobiDB-lite"/>
    </source>
</evidence>
<protein>
    <submittedName>
        <fullName evidence="3">Uncharacterized protein</fullName>
    </submittedName>
</protein>
<accession>A0ABU3WNS1</accession>